<dbReference type="GO" id="GO:0005975">
    <property type="term" value="P:carbohydrate metabolic process"/>
    <property type="evidence" value="ECO:0007669"/>
    <property type="project" value="InterPro"/>
</dbReference>
<dbReference type="InterPro" id="IPR000254">
    <property type="entry name" value="CBD"/>
</dbReference>
<evidence type="ECO:0000313" key="4">
    <source>
        <dbReference type="EMBL" id="KAJ6261366.1"/>
    </source>
</evidence>
<feature type="domain" description="CBM1" evidence="3">
    <location>
        <begin position="26"/>
        <end position="62"/>
    </location>
</feature>
<dbReference type="InterPro" id="IPR035971">
    <property type="entry name" value="CBD_sf"/>
</dbReference>
<evidence type="ECO:0000313" key="5">
    <source>
        <dbReference type="Proteomes" id="UP001221413"/>
    </source>
</evidence>
<feature type="chain" id="PRO_5042294846" evidence="2">
    <location>
        <begin position="19"/>
        <end position="66"/>
    </location>
</feature>
<comment type="caution">
    <text evidence="4">The sequence shown here is derived from an EMBL/GenBank/DDBJ whole genome shotgun (WGS) entry which is preliminary data.</text>
</comment>
<accession>A0AAD6IZG3</accession>
<evidence type="ECO:0000256" key="2">
    <source>
        <dbReference type="SAM" id="SignalP"/>
    </source>
</evidence>
<feature type="signal peptide" evidence="2">
    <location>
        <begin position="1"/>
        <end position="18"/>
    </location>
</feature>
<keyword evidence="5" id="KW-1185">Reference proteome</keyword>
<organism evidence="4 5">
    <name type="scientific">Drechslerella dactyloides</name>
    <name type="common">Nematode-trapping fungus</name>
    <name type="synonym">Arthrobotrys dactyloides</name>
    <dbReference type="NCBI Taxonomy" id="74499"/>
    <lineage>
        <taxon>Eukaryota</taxon>
        <taxon>Fungi</taxon>
        <taxon>Dikarya</taxon>
        <taxon>Ascomycota</taxon>
        <taxon>Pezizomycotina</taxon>
        <taxon>Orbiliomycetes</taxon>
        <taxon>Orbiliales</taxon>
        <taxon>Orbiliaceae</taxon>
        <taxon>Drechslerella</taxon>
    </lineage>
</organism>
<dbReference type="AlphaFoldDB" id="A0AAD6IZG3"/>
<evidence type="ECO:0000256" key="1">
    <source>
        <dbReference type="ARBA" id="ARBA00022729"/>
    </source>
</evidence>
<keyword evidence="1 2" id="KW-0732">Signal</keyword>
<proteinExistence type="predicted"/>
<sequence>MKVNVFAAIALLAVGAAAVTPTPAPTVAQVFGQCGGSNWAGPTKCVSGHVCSTYNPYYAQVALAAI</sequence>
<gene>
    <name evidence="4" type="ORF">Dda_4036</name>
</gene>
<dbReference type="Pfam" id="PF00734">
    <property type="entry name" value="CBM_1"/>
    <property type="match status" value="1"/>
</dbReference>
<dbReference type="GO" id="GO:0005576">
    <property type="term" value="C:extracellular region"/>
    <property type="evidence" value="ECO:0007669"/>
    <property type="project" value="InterPro"/>
</dbReference>
<dbReference type="EMBL" id="JAQGDS010000004">
    <property type="protein sequence ID" value="KAJ6261366.1"/>
    <property type="molecule type" value="Genomic_DNA"/>
</dbReference>
<protein>
    <submittedName>
        <fullName evidence="4">Glycosylhydrolase family 61-2</fullName>
    </submittedName>
</protein>
<dbReference type="GO" id="GO:0030248">
    <property type="term" value="F:cellulose binding"/>
    <property type="evidence" value="ECO:0007669"/>
    <property type="project" value="InterPro"/>
</dbReference>
<name>A0AAD6IZG3_DREDA</name>
<reference evidence="4" key="1">
    <citation type="submission" date="2023-01" db="EMBL/GenBank/DDBJ databases">
        <title>The chitinases involved in constricting ring structure development in the nematode-trapping fungus Drechslerella dactyloides.</title>
        <authorList>
            <person name="Wang R."/>
            <person name="Zhang L."/>
            <person name="Tang P."/>
            <person name="Li S."/>
            <person name="Liang L."/>
        </authorList>
    </citation>
    <scope>NUCLEOTIDE SEQUENCE</scope>
    <source>
        <strain evidence="4">YMF1.00031</strain>
    </source>
</reference>
<evidence type="ECO:0000259" key="3">
    <source>
        <dbReference type="PROSITE" id="PS51164"/>
    </source>
</evidence>
<dbReference type="PROSITE" id="PS51164">
    <property type="entry name" value="CBM1_2"/>
    <property type="match status" value="1"/>
</dbReference>
<dbReference type="Proteomes" id="UP001221413">
    <property type="component" value="Unassembled WGS sequence"/>
</dbReference>
<dbReference type="SMART" id="SM00236">
    <property type="entry name" value="fCBD"/>
    <property type="match status" value="1"/>
</dbReference>
<dbReference type="SUPFAM" id="SSF57180">
    <property type="entry name" value="Cellulose-binding domain"/>
    <property type="match status" value="1"/>
</dbReference>